<dbReference type="RefSeq" id="XP_017347081.1">
    <property type="nucleotide sequence ID" value="XM_017491592.3"/>
</dbReference>
<comment type="subcellular location">
    <subcellularLocation>
        <location evidence="1">Nucleus</location>
    </subcellularLocation>
</comment>
<dbReference type="FunFam" id="3.40.50.300:FF:000737">
    <property type="entry name" value="Bifunctional polynucleotide phosphatase/kinase"/>
    <property type="match status" value="1"/>
</dbReference>
<dbReference type="PANTHER" id="PTHR12083:SF9">
    <property type="entry name" value="BIFUNCTIONAL POLYNUCLEOTIDE PHOSPHATASE_KINASE"/>
    <property type="match status" value="1"/>
</dbReference>
<dbReference type="OrthoDB" id="19045at2759"/>
<dbReference type="KEGG" id="ipu:108278314"/>
<dbReference type="GO" id="GO:0005634">
    <property type="term" value="C:nucleus"/>
    <property type="evidence" value="ECO:0007669"/>
    <property type="project" value="UniProtKB-SubCell"/>
</dbReference>
<dbReference type="SUPFAM" id="SSF52540">
    <property type="entry name" value="P-loop containing nucleoside triphosphate hydrolases"/>
    <property type="match status" value="1"/>
</dbReference>
<keyword evidence="5" id="KW-0539">Nucleus</keyword>
<dbReference type="InterPro" id="IPR006549">
    <property type="entry name" value="HAD-SF_hydro_IIIA"/>
</dbReference>
<evidence type="ECO:0000256" key="4">
    <source>
        <dbReference type="ARBA" id="ARBA00023204"/>
    </source>
</evidence>
<evidence type="ECO:0000313" key="9">
    <source>
        <dbReference type="RefSeq" id="XP_017347080.1"/>
    </source>
</evidence>
<name>A0A2D0SWM2_ICTPU</name>
<dbReference type="FunFam" id="3.40.50.1000:FF:000078">
    <property type="entry name" value="Bifunctional polynucleotide phosphatase/kinase"/>
    <property type="match status" value="1"/>
</dbReference>
<dbReference type="GO" id="GO:0046404">
    <property type="term" value="F:ATP-dependent polydeoxyribonucleotide 5'-hydroxyl-kinase activity"/>
    <property type="evidence" value="ECO:0007669"/>
    <property type="project" value="InterPro"/>
</dbReference>
<reference evidence="9 10" key="2">
    <citation type="submission" date="2025-04" db="UniProtKB">
        <authorList>
            <consortium name="RefSeq"/>
        </authorList>
    </citation>
    <scope>IDENTIFICATION</scope>
    <source>
        <tissue evidence="9 10">Blood</tissue>
    </source>
</reference>
<dbReference type="Gene3D" id="2.60.200.20">
    <property type="match status" value="1"/>
</dbReference>
<dbReference type="InterPro" id="IPR013954">
    <property type="entry name" value="PNK3P"/>
</dbReference>
<dbReference type="InterPro" id="IPR006550">
    <property type="entry name" value="PNKP"/>
</dbReference>
<dbReference type="Pfam" id="PF08645">
    <property type="entry name" value="PNK3P"/>
    <property type="match status" value="1"/>
</dbReference>
<keyword evidence="4" id="KW-0234">DNA repair</keyword>
<dbReference type="InterPro" id="IPR036412">
    <property type="entry name" value="HAD-like_sf"/>
</dbReference>
<evidence type="ECO:0000256" key="6">
    <source>
        <dbReference type="SAM" id="MobiDB-lite"/>
    </source>
</evidence>
<feature type="region of interest" description="Disordered" evidence="6">
    <location>
        <begin position="99"/>
        <end position="177"/>
    </location>
</feature>
<sequence length="592" mass="65223">MQCALVSAAGTRLQLPHGRAVILGRGPESGVKDKKCSRHQVKLVADYDKQEILVTQLGPNPSSVDGQALGRGQSGRLSVTSTLYLVNQSYPFTVQFSGSANGASSASRQSKGKQADDKESKQKVLDGNDKKVQPKRNIQDFFVSSPKKSTKRALDSEDDAPEAKRGRTGKSDEDEENLMEEKLRQLQQFAEDKSTRQSPSKPSAAALSACINSHWKQIGNLMLFTAAGVTGSAKIAGFDIDGCIITTKSGKVFPTSPDDWKILFPEIKPKLTTLLKEGFKVVFFTNQMGIARGKLRPEVFKSKVEDILQTLNVPVQVFVAAGPGIYRKPVTGMWEHLCEQANDGITVDKSQCVYVGDAAGRPVNWAPGKKKKDFSCSDRLFALNIGLEFHTPEEFFLGWKAAPFNMPSFDPRELDPKARLYDPPNASLTSTSQEIIVAVGFPGSGKSTFFQTHIIPKGYVYVNRDTLGSWQHCVSACERALKEGRSVAVDNTNPDLESRKRYVDVSKSAGVPCRCFNFTTSLEQAKHNNRFREMVPSATKHAPVNDMVFHSYKKKFAAPTLSEGFSEILQIHFVPSFTDSRSEALFRQFSEG</sequence>
<keyword evidence="8" id="KW-1185">Reference proteome</keyword>
<dbReference type="GO" id="GO:0006281">
    <property type="term" value="P:DNA repair"/>
    <property type="evidence" value="ECO:0007669"/>
    <property type="project" value="UniProtKB-KW"/>
</dbReference>
<feature type="compositionally biased region" description="Basic and acidic residues" evidence="6">
    <location>
        <begin position="113"/>
        <end position="132"/>
    </location>
</feature>
<dbReference type="GO" id="GO:0046403">
    <property type="term" value="F:polynucleotide 3'-phosphatase activity"/>
    <property type="evidence" value="ECO:0007669"/>
    <property type="project" value="InterPro"/>
</dbReference>
<dbReference type="InterPro" id="IPR027417">
    <property type="entry name" value="P-loop_NTPase"/>
</dbReference>
<dbReference type="OMA" id="AADWKWW"/>
<evidence type="ECO:0000313" key="10">
    <source>
        <dbReference type="RefSeq" id="XP_017347081.1"/>
    </source>
</evidence>
<evidence type="ECO:0000259" key="7">
    <source>
        <dbReference type="Pfam" id="PF17913"/>
    </source>
</evidence>
<gene>
    <name evidence="9 10" type="primary">pnkp</name>
</gene>
<dbReference type="Pfam" id="PF17913">
    <property type="entry name" value="FHA_2"/>
    <property type="match status" value="1"/>
</dbReference>
<keyword evidence="2" id="KW-0227">DNA damage</keyword>
<evidence type="ECO:0000256" key="2">
    <source>
        <dbReference type="ARBA" id="ARBA00022763"/>
    </source>
</evidence>
<dbReference type="NCBIfam" id="TIGR01664">
    <property type="entry name" value="DNA-3'-Pase"/>
    <property type="match status" value="1"/>
</dbReference>
<feature type="compositionally biased region" description="Basic and acidic residues" evidence="6">
    <location>
        <begin position="161"/>
        <end position="171"/>
    </location>
</feature>
<dbReference type="SUPFAM" id="SSF56784">
    <property type="entry name" value="HAD-like"/>
    <property type="match status" value="1"/>
</dbReference>
<dbReference type="Pfam" id="PF13671">
    <property type="entry name" value="AAA_33"/>
    <property type="match status" value="1"/>
</dbReference>
<dbReference type="CTD" id="11284"/>
<dbReference type="InterPro" id="IPR023214">
    <property type="entry name" value="HAD_sf"/>
</dbReference>
<dbReference type="InterPro" id="IPR006551">
    <property type="entry name" value="Polynucleotide_phosphatase"/>
</dbReference>
<dbReference type="NCBIfam" id="TIGR01663">
    <property type="entry name" value="PNK-3'Pase"/>
    <property type="match status" value="1"/>
</dbReference>
<reference evidence="8" key="1">
    <citation type="journal article" date="2016" name="Nat. Commun.">
        <title>The channel catfish genome sequence provides insights into the evolution of scale formation in teleosts.</title>
        <authorList>
            <person name="Liu Z."/>
            <person name="Liu S."/>
            <person name="Yao J."/>
            <person name="Bao L."/>
            <person name="Zhang J."/>
            <person name="Li Y."/>
            <person name="Jiang C."/>
            <person name="Sun L."/>
            <person name="Wang R."/>
            <person name="Zhang Y."/>
            <person name="Zhou T."/>
            <person name="Zeng Q."/>
            <person name="Fu Q."/>
            <person name="Gao S."/>
            <person name="Li N."/>
            <person name="Koren S."/>
            <person name="Jiang Y."/>
            <person name="Zimin A."/>
            <person name="Xu P."/>
            <person name="Phillippy A.M."/>
            <person name="Geng X."/>
            <person name="Song L."/>
            <person name="Sun F."/>
            <person name="Li C."/>
            <person name="Wang X."/>
            <person name="Chen A."/>
            <person name="Jin Y."/>
            <person name="Yuan Z."/>
            <person name="Yang Y."/>
            <person name="Tan S."/>
            <person name="Peatman E."/>
            <person name="Lu J."/>
            <person name="Qin Z."/>
            <person name="Dunham R."/>
            <person name="Li Z."/>
            <person name="Sonstegard T."/>
            <person name="Feng J."/>
            <person name="Danzmann R.G."/>
            <person name="Schroeder S."/>
            <person name="Scheffler B."/>
            <person name="Duke M.V."/>
            <person name="Ballard L."/>
            <person name="Kucuktas H."/>
            <person name="Kaltenboeck L."/>
            <person name="Liu H."/>
            <person name="Armbruster J."/>
            <person name="Xie Y."/>
            <person name="Kirby M.L."/>
            <person name="Tian Y."/>
            <person name="Flanagan M.E."/>
            <person name="Mu W."/>
            <person name="Waldbieser G.C."/>
        </authorList>
    </citation>
    <scope>NUCLEOTIDE SEQUENCE [LARGE SCALE GENOMIC DNA]</scope>
    <source>
        <strain evidence="8">SDA103</strain>
    </source>
</reference>
<dbReference type="RefSeq" id="XP_017347080.1">
    <property type="nucleotide sequence ID" value="XM_017491591.3"/>
</dbReference>
<protein>
    <submittedName>
        <fullName evidence="9 10">Bifunctional polynucleotide phosphatase/kinase isoform X1</fullName>
    </submittedName>
</protein>
<dbReference type="GO" id="GO:0003690">
    <property type="term" value="F:double-stranded DNA binding"/>
    <property type="evidence" value="ECO:0007669"/>
    <property type="project" value="TreeGrafter"/>
</dbReference>
<proteinExistence type="predicted"/>
<dbReference type="InterPro" id="IPR008984">
    <property type="entry name" value="SMAD_FHA_dom_sf"/>
</dbReference>
<dbReference type="NCBIfam" id="TIGR01662">
    <property type="entry name" value="HAD-SF-IIIA"/>
    <property type="match status" value="1"/>
</dbReference>
<dbReference type="InterPro" id="IPR041388">
    <property type="entry name" value="FHA_2"/>
</dbReference>
<evidence type="ECO:0000256" key="1">
    <source>
        <dbReference type="ARBA" id="ARBA00004123"/>
    </source>
</evidence>
<dbReference type="CDD" id="cd01625">
    <property type="entry name" value="HAD_PNP"/>
    <property type="match status" value="1"/>
</dbReference>
<dbReference type="Proteomes" id="UP000221080">
    <property type="component" value="Chromosome 17"/>
</dbReference>
<dbReference type="SUPFAM" id="SSF49879">
    <property type="entry name" value="SMAD/FHA domain"/>
    <property type="match status" value="1"/>
</dbReference>
<dbReference type="STRING" id="7998.ENSIPUP00000027016"/>
<dbReference type="GeneID" id="108278314"/>
<feature type="domain" description="PNK FHA" evidence="7">
    <location>
        <begin position="5"/>
        <end position="69"/>
    </location>
</feature>
<dbReference type="PANTHER" id="PTHR12083">
    <property type="entry name" value="BIFUNCTIONAL POLYNUCLEOTIDE PHOSPHATASE/KINASE"/>
    <property type="match status" value="1"/>
</dbReference>
<evidence type="ECO:0000256" key="5">
    <source>
        <dbReference type="ARBA" id="ARBA00023242"/>
    </source>
</evidence>
<accession>A0A2D0SWM2</accession>
<keyword evidence="3" id="KW-0378">Hydrolase</keyword>
<dbReference type="AlphaFoldDB" id="A0A2D0SWM2"/>
<evidence type="ECO:0000256" key="3">
    <source>
        <dbReference type="ARBA" id="ARBA00022801"/>
    </source>
</evidence>
<evidence type="ECO:0000313" key="8">
    <source>
        <dbReference type="Proteomes" id="UP000221080"/>
    </source>
</evidence>
<dbReference type="Gene3D" id="3.40.50.300">
    <property type="entry name" value="P-loop containing nucleotide triphosphate hydrolases"/>
    <property type="match status" value="1"/>
</dbReference>
<dbReference type="Gene3D" id="3.40.50.1000">
    <property type="entry name" value="HAD superfamily/HAD-like"/>
    <property type="match status" value="1"/>
</dbReference>
<organism evidence="8 9">
    <name type="scientific">Ictalurus punctatus</name>
    <name type="common">Channel catfish</name>
    <name type="synonym">Silurus punctatus</name>
    <dbReference type="NCBI Taxonomy" id="7998"/>
    <lineage>
        <taxon>Eukaryota</taxon>
        <taxon>Metazoa</taxon>
        <taxon>Chordata</taxon>
        <taxon>Craniata</taxon>
        <taxon>Vertebrata</taxon>
        <taxon>Euteleostomi</taxon>
        <taxon>Actinopterygii</taxon>
        <taxon>Neopterygii</taxon>
        <taxon>Teleostei</taxon>
        <taxon>Ostariophysi</taxon>
        <taxon>Siluriformes</taxon>
        <taxon>Ictaluridae</taxon>
        <taxon>Ictalurus</taxon>
    </lineage>
</organism>